<evidence type="ECO:0000313" key="1">
    <source>
        <dbReference type="EMBL" id="KAF2467764.1"/>
    </source>
</evidence>
<organism evidence="1 2">
    <name type="scientific">Lindgomyces ingoldianus</name>
    <dbReference type="NCBI Taxonomy" id="673940"/>
    <lineage>
        <taxon>Eukaryota</taxon>
        <taxon>Fungi</taxon>
        <taxon>Dikarya</taxon>
        <taxon>Ascomycota</taxon>
        <taxon>Pezizomycotina</taxon>
        <taxon>Dothideomycetes</taxon>
        <taxon>Pleosporomycetidae</taxon>
        <taxon>Pleosporales</taxon>
        <taxon>Lindgomycetaceae</taxon>
        <taxon>Lindgomyces</taxon>
    </lineage>
</organism>
<proteinExistence type="predicted"/>
<keyword evidence="2" id="KW-1185">Reference proteome</keyword>
<comment type="caution">
    <text evidence="1">The sequence shown here is derived from an EMBL/GenBank/DDBJ whole genome shotgun (WGS) entry which is preliminary data.</text>
</comment>
<gene>
    <name evidence="1" type="ORF">BDR25DRAFT_291103</name>
</gene>
<sequence>MGVVVDIGLYQQTGSKDTLPAQLRGVLLYNSLDHSWTLSGSAMDLRFGHLASFFHKGSEGPVMELMENIDIKYLELSYQYQASGGNTFTFTGIILFGALELDLFFTYKTTGWTFNSRLVETASNDSPMATTVGDIFKSITGSEADILPSFLSEISVSRAQTKRNAIGISCASIPNRAIFFAAYANIIGLSLAFIQYKPTTRSSSTKRIIKASLSQFPTLTIPLVGELPQLFEEAYFLWVQDTSQAADESSKGITRAELIDINSVVINPDPDPPDSAGEKSNTSRDGNDIVIQAGWHFVVVVKNATGQRDVAIDYVFGQKNKSDPKPATKDQPTGKDESAASNQAPTKAKESDSDEKPHEKGSGDVKKDPFKKAVGPLSISNVGFSYAGDTLTVIVDATLALGPLELDLLGFQISLHFAKGITLQNLPTPDKFKIDLAGLAVAFNKPPVTIAGRFLHTPSDARDFFAGGVVVAFKPWMFQAAGFYADNKATEKVGAFKSVFVFAKLEGPLITFGFAEISGITGAFGYNVQLRYPSVSEVMTFPFVASNDSDLSPQKALQTLVEGDNPWAVPSLGSMWLAAGLKVTAFQVLSIDAVIVIQWAPVVKLGIFGVGICDVPNSKAEKKFAHIELGLLCTVDPAAGVLKVEAQLSPNSYILDPGCHLTGGFALYSWWKPDQPQLESQPTDHSDGDWVFTVGGYHPAFKPPPQYPKVERLKISWNLDDTLAISGEAYFAVTPKVCMGGGKLHASLSLGPLRAWFDAYVDFLINYQPFYFIGDGGISVGVAYDLDLWLVSLHIQVEIGATLHIEGPPVAGYVHVNFWVFGFDVKFGSQGAKPDVLTLRRFYDLLLQSSTGTSNKSAPHVYSCVRGLIPPKTTVAPESSEPWRVTGGILQIAVSCKVAFYGVTINNKARPELGDSTPLYAKPMQLTDQLTKSELTIGIQHPGNEESAWRFERTSSAVPRALWEKYDESEDPIISNQLKNLLGSSDVSMNLTTGLVIRAPEPETSDGNFAKFDAAKAAMESVYDDDEKQPKIQVFAPASPAWTPASQPETDRWKLVKDTWNSSSETTSQQIVSTWSGAMNWTYLAAEDSLGGNKPKLLLQDFDNIYIKPPLIKV</sequence>
<name>A0ACB6QL76_9PLEO</name>
<evidence type="ECO:0000313" key="2">
    <source>
        <dbReference type="Proteomes" id="UP000799755"/>
    </source>
</evidence>
<reference evidence="1" key="1">
    <citation type="journal article" date="2020" name="Stud. Mycol.">
        <title>101 Dothideomycetes genomes: a test case for predicting lifestyles and emergence of pathogens.</title>
        <authorList>
            <person name="Haridas S."/>
            <person name="Albert R."/>
            <person name="Binder M."/>
            <person name="Bloem J."/>
            <person name="Labutti K."/>
            <person name="Salamov A."/>
            <person name="Andreopoulos B."/>
            <person name="Baker S."/>
            <person name="Barry K."/>
            <person name="Bills G."/>
            <person name="Bluhm B."/>
            <person name="Cannon C."/>
            <person name="Castanera R."/>
            <person name="Culley D."/>
            <person name="Daum C."/>
            <person name="Ezra D."/>
            <person name="Gonzalez J."/>
            <person name="Henrissat B."/>
            <person name="Kuo A."/>
            <person name="Liang C."/>
            <person name="Lipzen A."/>
            <person name="Lutzoni F."/>
            <person name="Magnuson J."/>
            <person name="Mondo S."/>
            <person name="Nolan M."/>
            <person name="Ohm R."/>
            <person name="Pangilinan J."/>
            <person name="Park H.-J."/>
            <person name="Ramirez L."/>
            <person name="Alfaro M."/>
            <person name="Sun H."/>
            <person name="Tritt A."/>
            <person name="Yoshinaga Y."/>
            <person name="Zwiers L.-H."/>
            <person name="Turgeon B."/>
            <person name="Goodwin S."/>
            <person name="Spatafora J."/>
            <person name="Crous P."/>
            <person name="Grigoriev I."/>
        </authorList>
    </citation>
    <scope>NUCLEOTIDE SEQUENCE</scope>
    <source>
        <strain evidence="1">ATCC 200398</strain>
    </source>
</reference>
<dbReference type="EMBL" id="MU003518">
    <property type="protein sequence ID" value="KAF2467764.1"/>
    <property type="molecule type" value="Genomic_DNA"/>
</dbReference>
<dbReference type="Proteomes" id="UP000799755">
    <property type="component" value="Unassembled WGS sequence"/>
</dbReference>
<accession>A0ACB6QL76</accession>
<protein>
    <submittedName>
        <fullName evidence="1">Uncharacterized protein</fullName>
    </submittedName>
</protein>